<reference evidence="1 2" key="1">
    <citation type="journal article" date="2020" name="Fungal Divers.">
        <title>Resolving the Mortierellaceae phylogeny through synthesis of multi-gene phylogenetics and phylogenomics.</title>
        <authorList>
            <person name="Vandepol N."/>
            <person name="Liber J."/>
            <person name="Desiro A."/>
            <person name="Na H."/>
            <person name="Kennedy M."/>
            <person name="Barry K."/>
            <person name="Grigoriev I.V."/>
            <person name="Miller A.N."/>
            <person name="O'Donnell K."/>
            <person name="Stajich J.E."/>
            <person name="Bonito G."/>
        </authorList>
    </citation>
    <scope>NUCLEOTIDE SEQUENCE [LARGE SCALE GENOMIC DNA]</scope>
    <source>
        <strain evidence="1 2">AD045</strain>
    </source>
</reference>
<feature type="non-terminal residue" evidence="1">
    <location>
        <position position="1"/>
    </location>
</feature>
<evidence type="ECO:0000313" key="2">
    <source>
        <dbReference type="Proteomes" id="UP001194696"/>
    </source>
</evidence>
<proteinExistence type="predicted"/>
<sequence length="61" mass="6674">GVRFPSSPPSPSAFLLSSRPLLAPRALLLLLTAIQTLEMRSRPPLRLRWLLVVLLPSPSSS</sequence>
<dbReference type="Proteomes" id="UP001194696">
    <property type="component" value="Unassembled WGS sequence"/>
</dbReference>
<feature type="non-terminal residue" evidence="1">
    <location>
        <position position="61"/>
    </location>
</feature>
<keyword evidence="2" id="KW-1185">Reference proteome</keyword>
<protein>
    <submittedName>
        <fullName evidence="1">Uncharacterized protein</fullName>
    </submittedName>
</protein>
<gene>
    <name evidence="1" type="ORF">BGZ96_003286</name>
</gene>
<comment type="caution">
    <text evidence="1">The sequence shown here is derived from an EMBL/GenBank/DDBJ whole genome shotgun (WGS) entry which is preliminary data.</text>
</comment>
<dbReference type="EMBL" id="JAAAIM010001698">
    <property type="protein sequence ID" value="KAG0276402.1"/>
    <property type="molecule type" value="Genomic_DNA"/>
</dbReference>
<accession>A0ABQ7JJC5</accession>
<evidence type="ECO:0000313" key="1">
    <source>
        <dbReference type="EMBL" id="KAG0276402.1"/>
    </source>
</evidence>
<organism evidence="1 2">
    <name type="scientific">Linnemannia gamsii</name>
    <dbReference type="NCBI Taxonomy" id="64522"/>
    <lineage>
        <taxon>Eukaryota</taxon>
        <taxon>Fungi</taxon>
        <taxon>Fungi incertae sedis</taxon>
        <taxon>Mucoromycota</taxon>
        <taxon>Mortierellomycotina</taxon>
        <taxon>Mortierellomycetes</taxon>
        <taxon>Mortierellales</taxon>
        <taxon>Mortierellaceae</taxon>
        <taxon>Linnemannia</taxon>
    </lineage>
</organism>
<name>A0ABQ7JJC5_9FUNG</name>